<reference evidence="1 2" key="1">
    <citation type="submission" date="2014-04" db="EMBL/GenBank/DDBJ databases">
        <title>Evolutionary Origins and Diversification of the Mycorrhizal Mutualists.</title>
        <authorList>
            <consortium name="DOE Joint Genome Institute"/>
            <consortium name="Mycorrhizal Genomics Consortium"/>
            <person name="Kohler A."/>
            <person name="Kuo A."/>
            <person name="Nagy L.G."/>
            <person name="Floudas D."/>
            <person name="Copeland A."/>
            <person name="Barry K.W."/>
            <person name="Cichocki N."/>
            <person name="Veneault-Fourrey C."/>
            <person name="LaButti K."/>
            <person name="Lindquist E.A."/>
            <person name="Lipzen A."/>
            <person name="Lundell T."/>
            <person name="Morin E."/>
            <person name="Murat C."/>
            <person name="Riley R."/>
            <person name="Ohm R."/>
            <person name="Sun H."/>
            <person name="Tunlid A."/>
            <person name="Henrissat B."/>
            <person name="Grigoriev I.V."/>
            <person name="Hibbett D.S."/>
            <person name="Martin F."/>
        </authorList>
    </citation>
    <scope>NUCLEOTIDE SEQUENCE [LARGE SCALE GENOMIC DNA]</scope>
    <source>
        <strain evidence="1 2">FD-317 M1</strain>
    </source>
</reference>
<evidence type="ECO:0000313" key="1">
    <source>
        <dbReference type="EMBL" id="KIK60861.1"/>
    </source>
</evidence>
<protein>
    <submittedName>
        <fullName evidence="1">Uncharacterized protein</fullName>
    </submittedName>
</protein>
<keyword evidence="2" id="KW-1185">Reference proteome</keyword>
<dbReference type="AlphaFoldDB" id="A0A0D0BYH9"/>
<dbReference type="OrthoDB" id="3048359at2759"/>
<gene>
    <name evidence="1" type="ORF">GYMLUDRAFT_59260</name>
</gene>
<name>A0A0D0BYH9_9AGAR</name>
<accession>A0A0D0BYH9</accession>
<dbReference type="EMBL" id="KN834773">
    <property type="protein sequence ID" value="KIK60861.1"/>
    <property type="molecule type" value="Genomic_DNA"/>
</dbReference>
<proteinExistence type="predicted"/>
<dbReference type="HOGENOM" id="CLU_1245501_0_0_1"/>
<dbReference type="Proteomes" id="UP000053593">
    <property type="component" value="Unassembled WGS sequence"/>
</dbReference>
<evidence type="ECO:0000313" key="2">
    <source>
        <dbReference type="Proteomes" id="UP000053593"/>
    </source>
</evidence>
<organism evidence="1 2">
    <name type="scientific">Collybiopsis luxurians FD-317 M1</name>
    <dbReference type="NCBI Taxonomy" id="944289"/>
    <lineage>
        <taxon>Eukaryota</taxon>
        <taxon>Fungi</taxon>
        <taxon>Dikarya</taxon>
        <taxon>Basidiomycota</taxon>
        <taxon>Agaricomycotina</taxon>
        <taxon>Agaricomycetes</taxon>
        <taxon>Agaricomycetidae</taxon>
        <taxon>Agaricales</taxon>
        <taxon>Marasmiineae</taxon>
        <taxon>Omphalotaceae</taxon>
        <taxon>Collybiopsis</taxon>
        <taxon>Collybiopsis luxurians</taxon>
    </lineage>
</organism>
<sequence length="222" mass="25310">MSTSASLQSVDTWRKVLAYTYIQPLEEGRCVTPKIQVAEDAKKLVEETIRSYDSTMSFKPPPCKGDFDPCNGRWIICELSMVNFQSELLYVDRILDTTRPQPSPGLSTADLDMQTASHRHQQLALMDSIFLYTQLIPNANLDQGIAANEWAKQYAMLKNFHNLMDSWPGPKPDYWHRGAERDLTPYAAMDGAQWERLLAEYYVQSVYGVLRCPPSLPHQLCS</sequence>